<dbReference type="InterPro" id="IPR041492">
    <property type="entry name" value="HAD_2"/>
</dbReference>
<dbReference type="SFLD" id="SFLDG01135">
    <property type="entry name" value="C1.5.6:_HAD__Beta-PGM__Phospha"/>
    <property type="match status" value="1"/>
</dbReference>
<dbReference type="NCBIfam" id="TIGR01509">
    <property type="entry name" value="HAD-SF-IA-v3"/>
    <property type="match status" value="1"/>
</dbReference>
<gene>
    <name evidence="5" type="ORF">ACFPYJ_19820</name>
</gene>
<dbReference type="SFLD" id="SFLDG01129">
    <property type="entry name" value="C1.5:_HAD__Beta-PGM__Phosphata"/>
    <property type="match status" value="1"/>
</dbReference>
<evidence type="ECO:0000313" key="6">
    <source>
        <dbReference type="Proteomes" id="UP001596047"/>
    </source>
</evidence>
<evidence type="ECO:0000313" key="5">
    <source>
        <dbReference type="EMBL" id="MFC5651316.1"/>
    </source>
</evidence>
<dbReference type="Proteomes" id="UP001596047">
    <property type="component" value="Unassembled WGS sequence"/>
</dbReference>
<protein>
    <submittedName>
        <fullName evidence="5">HAD family hydrolase</fullName>
        <ecNumber evidence="5">3.1.3.-</ecNumber>
    </submittedName>
</protein>
<accession>A0ABW0W4H6</accession>
<dbReference type="InterPro" id="IPR036412">
    <property type="entry name" value="HAD-like_sf"/>
</dbReference>
<dbReference type="InterPro" id="IPR023214">
    <property type="entry name" value="HAD_sf"/>
</dbReference>
<name>A0ABW0W4H6_9BACL</name>
<dbReference type="PANTHER" id="PTHR46470">
    <property type="entry name" value="N-ACYLNEURAMINATE-9-PHOSPHATASE"/>
    <property type="match status" value="1"/>
</dbReference>
<evidence type="ECO:0000256" key="1">
    <source>
        <dbReference type="ARBA" id="ARBA00001946"/>
    </source>
</evidence>
<evidence type="ECO:0000256" key="3">
    <source>
        <dbReference type="ARBA" id="ARBA00022801"/>
    </source>
</evidence>
<keyword evidence="6" id="KW-1185">Reference proteome</keyword>
<comment type="caution">
    <text evidence="5">The sequence shown here is derived from an EMBL/GenBank/DDBJ whole genome shotgun (WGS) entry which is preliminary data.</text>
</comment>
<evidence type="ECO:0000256" key="4">
    <source>
        <dbReference type="ARBA" id="ARBA00022842"/>
    </source>
</evidence>
<comment type="cofactor">
    <cofactor evidence="1">
        <name>Mg(2+)</name>
        <dbReference type="ChEBI" id="CHEBI:18420"/>
    </cofactor>
</comment>
<dbReference type="SFLD" id="SFLDS00003">
    <property type="entry name" value="Haloacid_Dehalogenase"/>
    <property type="match status" value="1"/>
</dbReference>
<evidence type="ECO:0000256" key="2">
    <source>
        <dbReference type="ARBA" id="ARBA00022723"/>
    </source>
</evidence>
<dbReference type="RefSeq" id="WP_379189931.1">
    <property type="nucleotide sequence ID" value="NZ_JBHSOW010000072.1"/>
</dbReference>
<dbReference type="EMBL" id="JBHSOW010000072">
    <property type="protein sequence ID" value="MFC5651316.1"/>
    <property type="molecule type" value="Genomic_DNA"/>
</dbReference>
<proteinExistence type="predicted"/>
<keyword evidence="2" id="KW-0479">Metal-binding</keyword>
<dbReference type="EC" id="3.1.3.-" evidence="5"/>
<dbReference type="InterPro" id="IPR006439">
    <property type="entry name" value="HAD-SF_hydro_IA"/>
</dbReference>
<sequence length="224" mass="25638">MTVEAVIFDLDNTLINRKAAFQAYSERFIDQFVELSEQTDRAALLDYMREADQDGYRHKRELHEQFLQELTMKYAETTVDELLQFWFAEFFKSTVLMQGAVELLMALRSQGIKLGLITNGSVHTQNAKLDQAQLRDFFDVIVVSDEVQIKKPDQRIFELALERLGAAAARTWYVGDHPVNDIKGARDAGLSAIWLSGFMEWDDTLEEPSAKIGSLLEILDIVNR</sequence>
<dbReference type="SUPFAM" id="SSF56784">
    <property type="entry name" value="HAD-like"/>
    <property type="match status" value="1"/>
</dbReference>
<dbReference type="Pfam" id="PF13419">
    <property type="entry name" value="HAD_2"/>
    <property type="match status" value="1"/>
</dbReference>
<dbReference type="PRINTS" id="PR00413">
    <property type="entry name" value="HADHALOGNASE"/>
</dbReference>
<dbReference type="NCBIfam" id="TIGR01549">
    <property type="entry name" value="HAD-SF-IA-v1"/>
    <property type="match status" value="1"/>
</dbReference>
<organism evidence="5 6">
    <name type="scientific">Paenibacillus solisilvae</name>
    <dbReference type="NCBI Taxonomy" id="2486751"/>
    <lineage>
        <taxon>Bacteria</taxon>
        <taxon>Bacillati</taxon>
        <taxon>Bacillota</taxon>
        <taxon>Bacilli</taxon>
        <taxon>Bacillales</taxon>
        <taxon>Paenibacillaceae</taxon>
        <taxon>Paenibacillus</taxon>
    </lineage>
</organism>
<dbReference type="Gene3D" id="3.40.50.1000">
    <property type="entry name" value="HAD superfamily/HAD-like"/>
    <property type="match status" value="1"/>
</dbReference>
<dbReference type="GO" id="GO:0016787">
    <property type="term" value="F:hydrolase activity"/>
    <property type="evidence" value="ECO:0007669"/>
    <property type="project" value="UniProtKB-KW"/>
</dbReference>
<dbReference type="InterPro" id="IPR051400">
    <property type="entry name" value="HAD-like_hydrolase"/>
</dbReference>
<keyword evidence="4" id="KW-0460">Magnesium</keyword>
<dbReference type="PANTHER" id="PTHR46470:SF2">
    <property type="entry name" value="GLYCERALDEHYDE 3-PHOSPHATE PHOSPHATASE"/>
    <property type="match status" value="1"/>
</dbReference>
<keyword evidence="3 5" id="KW-0378">Hydrolase</keyword>
<dbReference type="Gene3D" id="1.10.150.520">
    <property type="match status" value="1"/>
</dbReference>
<reference evidence="6" key="1">
    <citation type="journal article" date="2019" name="Int. J. Syst. Evol. Microbiol.">
        <title>The Global Catalogue of Microorganisms (GCM) 10K type strain sequencing project: providing services to taxonomists for standard genome sequencing and annotation.</title>
        <authorList>
            <consortium name="The Broad Institute Genomics Platform"/>
            <consortium name="The Broad Institute Genome Sequencing Center for Infectious Disease"/>
            <person name="Wu L."/>
            <person name="Ma J."/>
        </authorList>
    </citation>
    <scope>NUCLEOTIDE SEQUENCE [LARGE SCALE GENOMIC DNA]</scope>
    <source>
        <strain evidence="6">CGMCC 1.3240</strain>
    </source>
</reference>